<proteinExistence type="predicted"/>
<keyword evidence="3" id="KW-1185">Reference proteome</keyword>
<evidence type="ECO:0000313" key="3">
    <source>
        <dbReference type="Proteomes" id="UP001212499"/>
    </source>
</evidence>
<feature type="transmembrane region" description="Helical" evidence="1">
    <location>
        <begin position="53"/>
        <end position="74"/>
    </location>
</feature>
<name>A0ABT5ALU0_9CYAN</name>
<dbReference type="EMBL" id="JAQMUH010000010">
    <property type="protein sequence ID" value="MDB9538244.1"/>
    <property type="molecule type" value="Genomic_DNA"/>
</dbReference>
<feature type="transmembrane region" description="Helical" evidence="1">
    <location>
        <begin position="21"/>
        <end position="41"/>
    </location>
</feature>
<gene>
    <name evidence="2" type="ORF">PN457_00925</name>
</gene>
<dbReference type="Proteomes" id="UP001212499">
    <property type="component" value="Unassembled WGS sequence"/>
</dbReference>
<evidence type="ECO:0000313" key="2">
    <source>
        <dbReference type="EMBL" id="MDB9538244.1"/>
    </source>
</evidence>
<reference evidence="2 3" key="1">
    <citation type="submission" date="2023-01" db="EMBL/GenBank/DDBJ databases">
        <title>Genomes from the Australian National Cyanobacteria Reference Collection.</title>
        <authorList>
            <person name="Willis A."/>
            <person name="Lee E.M.F."/>
        </authorList>
    </citation>
    <scope>NUCLEOTIDE SEQUENCE [LARGE SCALE GENOMIC DNA]</scope>
    <source>
        <strain evidence="2 3">CS-1033</strain>
    </source>
</reference>
<protein>
    <submittedName>
        <fullName evidence="2">Uncharacterized protein</fullName>
    </submittedName>
</protein>
<comment type="caution">
    <text evidence="2">The sequence shown here is derived from an EMBL/GenBank/DDBJ whole genome shotgun (WGS) entry which is preliminary data.</text>
</comment>
<organism evidence="2 3">
    <name type="scientific">Anabaenopsis arnoldii</name>
    <dbReference type="NCBI Taxonomy" id="2152938"/>
    <lineage>
        <taxon>Bacteria</taxon>
        <taxon>Bacillati</taxon>
        <taxon>Cyanobacteriota</taxon>
        <taxon>Cyanophyceae</taxon>
        <taxon>Nostocales</taxon>
        <taxon>Nodulariaceae</taxon>
        <taxon>Anabaenopsis</taxon>
    </lineage>
</organism>
<dbReference type="RefSeq" id="WP_280805597.1">
    <property type="nucleotide sequence ID" value="NZ_JANQDP010000002.1"/>
</dbReference>
<keyword evidence="1" id="KW-0472">Membrane</keyword>
<sequence length="135" mass="15831">MLVACIKIRKSWRKNFMPIGPITWGIIIGSFLARSTVGYFWDEIKEWASRMLGYILDAINYAIEVTSDAVVYLVKEKTLIYREIEVLSRNIYTGATTRHVKRQEITRDQIPSDLDNQLDEKMRLKLMQQQTKDET</sequence>
<keyword evidence="1" id="KW-0812">Transmembrane</keyword>
<accession>A0ABT5ALU0</accession>
<evidence type="ECO:0000256" key="1">
    <source>
        <dbReference type="SAM" id="Phobius"/>
    </source>
</evidence>
<keyword evidence="1" id="KW-1133">Transmembrane helix</keyword>